<name>A0A076MQW9_AMYME</name>
<dbReference type="AlphaFoldDB" id="A0A076MQW9"/>
<proteinExistence type="predicted"/>
<reference evidence="2 3" key="1">
    <citation type="submission" date="2014-07" db="EMBL/GenBank/DDBJ databases">
        <title>Whole Genome Sequence of the Amycolatopsis methanolica 239.</title>
        <authorList>
            <person name="Tang B."/>
        </authorList>
    </citation>
    <scope>NUCLEOTIDE SEQUENCE [LARGE SCALE GENOMIC DNA]</scope>
    <source>
        <strain evidence="2 3">239</strain>
    </source>
</reference>
<dbReference type="OrthoDB" id="3629730at2"/>
<dbReference type="EMBL" id="CP009110">
    <property type="protein sequence ID" value="AIJ20112.1"/>
    <property type="molecule type" value="Genomic_DNA"/>
</dbReference>
<evidence type="ECO:0000313" key="3">
    <source>
        <dbReference type="Proteomes" id="UP000062973"/>
    </source>
</evidence>
<dbReference type="PATRIC" id="fig|1068978.7.peg.22"/>
<gene>
    <name evidence="2" type="ORF">AMETH_0020</name>
</gene>
<keyword evidence="1" id="KW-1133">Transmembrane helix</keyword>
<feature type="transmembrane region" description="Helical" evidence="1">
    <location>
        <begin position="12"/>
        <end position="39"/>
    </location>
</feature>
<dbReference type="KEGG" id="amq:AMETH_0020"/>
<dbReference type="STRING" id="1068978.AMETH_0020"/>
<protein>
    <submittedName>
        <fullName evidence="2">TraG protein</fullName>
    </submittedName>
</protein>
<evidence type="ECO:0000256" key="1">
    <source>
        <dbReference type="SAM" id="Phobius"/>
    </source>
</evidence>
<keyword evidence="1" id="KW-0472">Membrane</keyword>
<keyword evidence="1" id="KW-0812">Transmembrane</keyword>
<organism evidence="2 3">
    <name type="scientific">Amycolatopsis methanolica 239</name>
    <dbReference type="NCBI Taxonomy" id="1068978"/>
    <lineage>
        <taxon>Bacteria</taxon>
        <taxon>Bacillati</taxon>
        <taxon>Actinomycetota</taxon>
        <taxon>Actinomycetes</taxon>
        <taxon>Pseudonocardiales</taxon>
        <taxon>Pseudonocardiaceae</taxon>
        <taxon>Amycolatopsis</taxon>
        <taxon>Amycolatopsis methanolica group</taxon>
    </lineage>
</organism>
<keyword evidence="3" id="KW-1185">Reference proteome</keyword>
<dbReference type="HOGENOM" id="CLU_195741_0_0_11"/>
<dbReference type="Proteomes" id="UP000062973">
    <property type="component" value="Chromosome"/>
</dbReference>
<evidence type="ECO:0000313" key="2">
    <source>
        <dbReference type="EMBL" id="AIJ20112.1"/>
    </source>
</evidence>
<sequence>MSMFEVLRRCGTFALLVFTGVVLVFLLLHLIRIPLVLIAKVLEISMRRLDGFVARHASKPPAGPKNQFFHHPTVTREEAINVHA</sequence>
<accession>A0A076MQW9</accession>